<evidence type="ECO:0000313" key="13">
    <source>
        <dbReference type="Proteomes" id="UP001307889"/>
    </source>
</evidence>
<gene>
    <name evidence="12" type="ORF">NTJ_00013</name>
</gene>
<keyword evidence="10" id="KW-0012">Acyltransferase</keyword>
<evidence type="ECO:0000256" key="1">
    <source>
        <dbReference type="ARBA" id="ARBA00004477"/>
    </source>
</evidence>
<dbReference type="PANTHER" id="PTHR12317">
    <property type="entry name" value="DIACYLGLYCEROL O-ACYLTRANSFERASE"/>
    <property type="match status" value="1"/>
</dbReference>
<dbReference type="EC" id="2.3.1.-" evidence="11"/>
<comment type="subcellular location">
    <subcellularLocation>
        <location evidence="1 11">Endoplasmic reticulum membrane</location>
        <topology evidence="1 11">Multi-pass membrane protein</topology>
    </subcellularLocation>
</comment>
<evidence type="ECO:0000256" key="7">
    <source>
        <dbReference type="ARBA" id="ARBA00022989"/>
    </source>
</evidence>
<organism evidence="12 13">
    <name type="scientific">Nesidiocoris tenuis</name>
    <dbReference type="NCBI Taxonomy" id="355587"/>
    <lineage>
        <taxon>Eukaryota</taxon>
        <taxon>Metazoa</taxon>
        <taxon>Ecdysozoa</taxon>
        <taxon>Arthropoda</taxon>
        <taxon>Hexapoda</taxon>
        <taxon>Insecta</taxon>
        <taxon>Pterygota</taxon>
        <taxon>Neoptera</taxon>
        <taxon>Paraneoptera</taxon>
        <taxon>Hemiptera</taxon>
        <taxon>Heteroptera</taxon>
        <taxon>Panheteroptera</taxon>
        <taxon>Cimicomorpha</taxon>
        <taxon>Miridae</taxon>
        <taxon>Dicyphina</taxon>
        <taxon>Nesidiocoris</taxon>
    </lineage>
</organism>
<evidence type="ECO:0000313" key="12">
    <source>
        <dbReference type="EMBL" id="BES87208.1"/>
    </source>
</evidence>
<keyword evidence="9 11" id="KW-0472">Membrane</keyword>
<dbReference type="InterPro" id="IPR007130">
    <property type="entry name" value="DAGAT"/>
</dbReference>
<protein>
    <recommendedName>
        <fullName evidence="11">Acyltransferase</fullName>
        <ecNumber evidence="11">2.3.1.-</ecNumber>
    </recommendedName>
</protein>
<dbReference type="CDD" id="cd07987">
    <property type="entry name" value="LPLAT_MGAT-like"/>
    <property type="match status" value="1"/>
</dbReference>
<sequence length="353" mass="40302">MQTRTSGEPSGKMEILGIKFAPLNVPFRRRMETLAALSWICTPTFVPLISLYIFCYVLLFTKYYWLPLLYLIFLYLDFDQPHQGGRSIELVRNVPWWKLLTDYFPLTLVKTCELPPDRNYLFCFYPHGVLSLNATAHFTTNGTNFKKQFPGLKRYLATLDAHFRTPLIRDILLGLGLVSSSKRSLLNVLGSEEKGRAIALMLGGAQEALYAKPGSYKTVLKKRKGFIKIALRTGASLVPVYAFGENDLYDQLSNPPGSFLFKVQEFVKKVTGFAPVIPLGRGVFQYSFGLIPQRRPIHTVVGKPIHLKKTDDFSEEMVESIHKNFTEELIALFEEHKHKYIENADDIHLEITE</sequence>
<keyword evidence="4 11" id="KW-0808">Transferase</keyword>
<accession>A0ABN7A4N2</accession>
<dbReference type="PANTHER" id="PTHR12317:SF79">
    <property type="entry name" value="ACYLTRANSFERASE"/>
    <property type="match status" value="1"/>
</dbReference>
<evidence type="ECO:0000256" key="9">
    <source>
        <dbReference type="ARBA" id="ARBA00023136"/>
    </source>
</evidence>
<dbReference type="Proteomes" id="UP001307889">
    <property type="component" value="Chromosome 1"/>
</dbReference>
<evidence type="ECO:0000256" key="10">
    <source>
        <dbReference type="ARBA" id="ARBA00023315"/>
    </source>
</evidence>
<keyword evidence="13" id="KW-1185">Reference proteome</keyword>
<feature type="transmembrane region" description="Helical" evidence="11">
    <location>
        <begin position="34"/>
        <end position="54"/>
    </location>
</feature>
<keyword evidence="5 11" id="KW-0812">Transmembrane</keyword>
<evidence type="ECO:0000256" key="5">
    <source>
        <dbReference type="ARBA" id="ARBA00022692"/>
    </source>
</evidence>
<evidence type="ECO:0000256" key="8">
    <source>
        <dbReference type="ARBA" id="ARBA00023098"/>
    </source>
</evidence>
<evidence type="ECO:0000256" key="4">
    <source>
        <dbReference type="ARBA" id="ARBA00022679"/>
    </source>
</evidence>
<keyword evidence="8" id="KW-0443">Lipid metabolism</keyword>
<keyword evidence="7 11" id="KW-1133">Transmembrane helix</keyword>
<comment type="similarity">
    <text evidence="2 11">Belongs to the diacylglycerol acyltransferase family.</text>
</comment>
<dbReference type="Pfam" id="PF03982">
    <property type="entry name" value="DAGAT"/>
    <property type="match status" value="1"/>
</dbReference>
<evidence type="ECO:0000256" key="2">
    <source>
        <dbReference type="ARBA" id="ARBA00005420"/>
    </source>
</evidence>
<dbReference type="SUPFAM" id="SSF69593">
    <property type="entry name" value="Glycerol-3-phosphate (1)-acyltransferase"/>
    <property type="match status" value="1"/>
</dbReference>
<keyword evidence="6 11" id="KW-0256">Endoplasmic reticulum</keyword>
<keyword evidence="3" id="KW-0444">Lipid biosynthesis</keyword>
<proteinExistence type="inferred from homology"/>
<evidence type="ECO:0000256" key="11">
    <source>
        <dbReference type="RuleBase" id="RU367023"/>
    </source>
</evidence>
<name>A0ABN7A4N2_9HEMI</name>
<reference evidence="12 13" key="1">
    <citation type="submission" date="2023-09" db="EMBL/GenBank/DDBJ databases">
        <title>Nesidiocoris tenuis whole genome shotgun sequence.</title>
        <authorList>
            <person name="Shibata T."/>
            <person name="Shimoda M."/>
            <person name="Kobayashi T."/>
            <person name="Uehara T."/>
        </authorList>
    </citation>
    <scope>NUCLEOTIDE SEQUENCE [LARGE SCALE GENOMIC DNA]</scope>
    <source>
        <strain evidence="12 13">Japan</strain>
    </source>
</reference>
<dbReference type="EMBL" id="AP028909">
    <property type="protein sequence ID" value="BES87208.1"/>
    <property type="molecule type" value="Genomic_DNA"/>
</dbReference>
<comment type="caution">
    <text evidence="11">Lacks conserved residue(s) required for the propagation of feature annotation.</text>
</comment>
<evidence type="ECO:0000256" key="6">
    <source>
        <dbReference type="ARBA" id="ARBA00022824"/>
    </source>
</evidence>
<evidence type="ECO:0000256" key="3">
    <source>
        <dbReference type="ARBA" id="ARBA00022516"/>
    </source>
</evidence>